<comment type="caution">
    <text evidence="2">The sequence shown here is derived from an EMBL/GenBank/DDBJ whole genome shotgun (WGS) entry which is preliminary data.</text>
</comment>
<evidence type="ECO:0008006" key="4">
    <source>
        <dbReference type="Google" id="ProtNLM"/>
    </source>
</evidence>
<dbReference type="SUPFAM" id="SSF53955">
    <property type="entry name" value="Lysozyme-like"/>
    <property type="match status" value="1"/>
</dbReference>
<name>A0A1F6CXM9_9BACT</name>
<reference evidence="2 3" key="1">
    <citation type="journal article" date="2016" name="Nat. Commun.">
        <title>Thousands of microbial genomes shed light on interconnected biogeochemical processes in an aquifer system.</title>
        <authorList>
            <person name="Anantharaman K."/>
            <person name="Brown C.T."/>
            <person name="Hug L.A."/>
            <person name="Sharon I."/>
            <person name="Castelle C.J."/>
            <person name="Probst A.J."/>
            <person name="Thomas B.C."/>
            <person name="Singh A."/>
            <person name="Wilkins M.J."/>
            <person name="Karaoz U."/>
            <person name="Brodie E.L."/>
            <person name="Williams K.H."/>
            <person name="Hubbard S.S."/>
            <person name="Banfield J.F."/>
        </authorList>
    </citation>
    <scope>NUCLEOTIDE SEQUENCE [LARGE SCALE GENOMIC DNA]</scope>
</reference>
<keyword evidence="1" id="KW-0732">Signal</keyword>
<dbReference type="STRING" id="1798480.A2851_03410"/>
<sequence>MKAWLLSTLLLLIILAPSTSSASTDFNQILSELERQYQLPTGCLAKIARIESGGRNVVNAQTGNAAGVFQWTRDSWRAVSRAVSGTGGPLDDSQRFNPSVAAKVTAVHAKDNFNNLRSLISQARIDPCVGIYMGHFLGLGGARRFLSFYVQNPQANACREFPRECRWNAGLLGGNRTLAGVLQEISRRMGAGGSIQVTGNFEDRNGIPYSRTNADIPASAYLPASTPIVPDTQRTYPTTYLPTGLANPQQPTLPLVPNSAFSPANQPSVVQKLLQAVLPQFQSQTQTQGQTTQTGAPTSTAATIASRALIIAQPPVVARGNPIIVSWTSVGMKTDAPCVVRAGSLELAKKNEGTKIVSTNLTNALGPMTFTLSCTSQSGQNVERSTSATIR</sequence>
<proteinExistence type="predicted"/>
<evidence type="ECO:0000256" key="1">
    <source>
        <dbReference type="SAM" id="SignalP"/>
    </source>
</evidence>
<evidence type="ECO:0000313" key="3">
    <source>
        <dbReference type="Proteomes" id="UP000176863"/>
    </source>
</evidence>
<protein>
    <recommendedName>
        <fullName evidence="4">Transglycosylase SLT domain-containing protein</fullName>
    </recommendedName>
</protein>
<dbReference type="AlphaFoldDB" id="A0A1F6CXM9"/>
<dbReference type="Gene3D" id="1.10.530.10">
    <property type="match status" value="1"/>
</dbReference>
<feature type="signal peptide" evidence="1">
    <location>
        <begin position="1"/>
        <end position="22"/>
    </location>
</feature>
<dbReference type="Proteomes" id="UP000176863">
    <property type="component" value="Unassembled WGS sequence"/>
</dbReference>
<organism evidence="2 3">
    <name type="scientific">Candidatus Kaiserbacteria bacterium RIFCSPHIGHO2_01_FULL_53_29</name>
    <dbReference type="NCBI Taxonomy" id="1798480"/>
    <lineage>
        <taxon>Bacteria</taxon>
        <taxon>Candidatus Kaiseribacteriota</taxon>
    </lineage>
</organism>
<feature type="chain" id="PRO_5009523603" description="Transglycosylase SLT domain-containing protein" evidence="1">
    <location>
        <begin position="23"/>
        <end position="391"/>
    </location>
</feature>
<gene>
    <name evidence="2" type="ORF">A2851_03410</name>
</gene>
<dbReference type="InterPro" id="IPR023346">
    <property type="entry name" value="Lysozyme-like_dom_sf"/>
</dbReference>
<evidence type="ECO:0000313" key="2">
    <source>
        <dbReference type="EMBL" id="OGG53926.1"/>
    </source>
</evidence>
<accession>A0A1F6CXM9</accession>
<dbReference type="EMBL" id="MFKT01000007">
    <property type="protein sequence ID" value="OGG53926.1"/>
    <property type="molecule type" value="Genomic_DNA"/>
</dbReference>